<proteinExistence type="predicted"/>
<dbReference type="HOGENOM" id="CLU_348493_0_0_1"/>
<feature type="region of interest" description="Disordered" evidence="1">
    <location>
        <begin position="432"/>
        <end position="474"/>
    </location>
</feature>
<feature type="compositionally biased region" description="Basic residues" evidence="1">
    <location>
        <begin position="785"/>
        <end position="809"/>
    </location>
</feature>
<reference evidence="3" key="1">
    <citation type="journal article" date="2011" name="Genome Biol.">
        <title>Comparative and functional genomics provide insights into the pathogenicity of dermatophytic fungi.</title>
        <authorList>
            <person name="Burmester A."/>
            <person name="Shelest E."/>
            <person name="Gloeckner G."/>
            <person name="Heddergott C."/>
            <person name="Schindler S."/>
            <person name="Staib P."/>
            <person name="Heidel A."/>
            <person name="Felder M."/>
            <person name="Petzold A."/>
            <person name="Szafranski K."/>
            <person name="Feuermann M."/>
            <person name="Pedruzzi I."/>
            <person name="Priebe S."/>
            <person name="Groth M."/>
            <person name="Winkler R."/>
            <person name="Li W."/>
            <person name="Kniemeyer O."/>
            <person name="Schroeckh V."/>
            <person name="Hertweck C."/>
            <person name="Hube B."/>
            <person name="White T.C."/>
            <person name="Platzer M."/>
            <person name="Guthke R."/>
            <person name="Heitman J."/>
            <person name="Woestemeyer J."/>
            <person name="Zipfel P.F."/>
            <person name="Monod M."/>
            <person name="Brakhage A.A."/>
        </authorList>
    </citation>
    <scope>NUCLEOTIDE SEQUENCE [LARGE SCALE GENOMIC DNA]</scope>
    <source>
        <strain evidence="3">ATCC MYA-4681 / CBS 112371</strain>
    </source>
</reference>
<gene>
    <name evidence="2" type="ORF">ARB_04861</name>
</gene>
<evidence type="ECO:0000313" key="3">
    <source>
        <dbReference type="Proteomes" id="UP000008866"/>
    </source>
</evidence>
<feature type="region of interest" description="Disordered" evidence="1">
    <location>
        <begin position="371"/>
        <end position="413"/>
    </location>
</feature>
<dbReference type="EMBL" id="ABSU01000002">
    <property type="protein sequence ID" value="EFE35927.1"/>
    <property type="molecule type" value="Genomic_DNA"/>
</dbReference>
<protein>
    <submittedName>
        <fullName evidence="2">Peptidase family M20/M25/M40 protein</fullName>
    </submittedName>
</protein>
<evidence type="ECO:0000313" key="2">
    <source>
        <dbReference type="EMBL" id="EFE35927.1"/>
    </source>
</evidence>
<dbReference type="GeneID" id="9522054"/>
<name>D4AKL8_ARTBC</name>
<keyword evidence="3" id="KW-1185">Reference proteome</keyword>
<sequence>MDAQPPSTVGSRRGVRLPPIQTASRSSTVRVKPPLPEELDNEESGNRVPLRPKQHGFAIRKWFTRSKSQPYIPGRDPLLSATIAPEEHSIASHPSGIASPLHNANVTPISVTSSTPFPITNDDMSAAVEEPGALSAWDPPPFFMAYPKAVKHATLPCPILSTDEILRRKMRRDLKASHSRDKTMDGDSNMDGIGHKGVIKSKTWKKGRKSQSRSQSSFSCGLKWSQKIFILATSGHLLQYGIDGNFDRLPEEVLALGGDSVAFACDAIPGRHWVLQISQTQDDVEPSLEPKKTILDRFRRTSNAEPQKPTSSFLLILDSAEELTSWLTFVRRAIQILGGKDYPPETLGVNQLQPSPLTSETVKGVVRKGSVDQALSSTPSVRDEQVSVPGLTRRESQRYVQQPAERSSPSSLASVVELDNLRRNSRLSCVSIGTRTMPSSQSSSSSVTVKTPTPKSPCRESPGTSRSPRRIASTDLGFRRKSFIRACGNSEDFITETPLPPLRAETHLVCTPNFSHPIVNKRNSIAMSPKTISFPVESGPCQSPVLHVIPASEMFHGPNMGPNIATKINSTHGSPPRRRGSASSDLLDSEGAYSTAGTDSSETQELDDDIPSLIPISPLRRTHQTRRYSSSDGMQCFNRPISEYRPALSTLRDEPLDIPGLSPGYNTISNSRSRPRPQSLGPRAYSEPRIKQEIIFELPLKPEKHASNSTWASSSSSSNLPSTRSTINCYSRGVASVRVKTTEHCWLPMATTKKRRLMSRQTNDNSLLHTYGQLVKTKQKEQKGRGKQKEKKKNEKKKKKKKKTILFRL</sequence>
<dbReference type="Proteomes" id="UP000008866">
    <property type="component" value="Unassembled WGS sequence"/>
</dbReference>
<feature type="compositionally biased region" description="Basic and acidic residues" evidence="1">
    <location>
        <begin position="173"/>
        <end position="185"/>
    </location>
</feature>
<feature type="compositionally biased region" description="Polar residues" evidence="1">
    <location>
        <begin position="398"/>
        <end position="413"/>
    </location>
</feature>
<comment type="caution">
    <text evidence="2">The sequence shown here is derived from an EMBL/GenBank/DDBJ whole genome shotgun (WGS) entry which is preliminary data.</text>
</comment>
<feature type="region of interest" description="Disordered" evidence="1">
    <location>
        <begin position="173"/>
        <end position="215"/>
    </location>
</feature>
<dbReference type="RefSeq" id="XP_003016572.1">
    <property type="nucleotide sequence ID" value="XM_003016526.1"/>
</dbReference>
<feature type="compositionally biased region" description="Polar residues" evidence="1">
    <location>
        <begin position="1"/>
        <end position="10"/>
    </location>
</feature>
<feature type="compositionally biased region" description="Low complexity" evidence="1">
    <location>
        <begin position="438"/>
        <end position="453"/>
    </location>
</feature>
<dbReference type="eggNOG" id="ENOG502S4CD">
    <property type="taxonomic scope" value="Eukaryota"/>
</dbReference>
<organism evidence="2 3">
    <name type="scientific">Arthroderma benhamiae (strain ATCC MYA-4681 / CBS 112371)</name>
    <name type="common">Trichophyton mentagrophytes</name>
    <dbReference type="NCBI Taxonomy" id="663331"/>
    <lineage>
        <taxon>Eukaryota</taxon>
        <taxon>Fungi</taxon>
        <taxon>Dikarya</taxon>
        <taxon>Ascomycota</taxon>
        <taxon>Pezizomycotina</taxon>
        <taxon>Eurotiomycetes</taxon>
        <taxon>Eurotiomycetidae</taxon>
        <taxon>Onygenales</taxon>
        <taxon>Arthrodermataceae</taxon>
        <taxon>Trichophyton</taxon>
    </lineage>
</organism>
<feature type="compositionally biased region" description="Polar residues" evidence="1">
    <location>
        <begin position="759"/>
        <end position="768"/>
    </location>
</feature>
<dbReference type="AlphaFoldDB" id="D4AKL8"/>
<feature type="compositionally biased region" description="Basic residues" evidence="1">
    <location>
        <begin position="197"/>
        <end position="211"/>
    </location>
</feature>
<evidence type="ECO:0000256" key="1">
    <source>
        <dbReference type="SAM" id="MobiDB-lite"/>
    </source>
</evidence>
<feature type="region of interest" description="Disordered" evidence="1">
    <location>
        <begin position="756"/>
        <end position="809"/>
    </location>
</feature>
<dbReference type="KEGG" id="abe:ARB_04861"/>
<dbReference type="STRING" id="663331.D4AKL8"/>
<accession>D4AKL8</accession>
<feature type="region of interest" description="Disordered" evidence="1">
    <location>
        <begin position="648"/>
        <end position="687"/>
    </location>
</feature>
<feature type="region of interest" description="Disordered" evidence="1">
    <location>
        <begin position="558"/>
        <end position="614"/>
    </location>
</feature>
<feature type="region of interest" description="Disordered" evidence="1">
    <location>
        <begin position="1"/>
        <end position="50"/>
    </location>
</feature>